<evidence type="ECO:0000313" key="5">
    <source>
        <dbReference type="EMBL" id="GHH99816.1"/>
    </source>
</evidence>
<dbReference type="PANTHER" id="PTHR12302:SF3">
    <property type="entry name" value="SERINE_THREONINE-PROTEIN KINASE 31"/>
    <property type="match status" value="1"/>
</dbReference>
<keyword evidence="3" id="KW-0378">Hydrolase</keyword>
<evidence type="ECO:0000259" key="4">
    <source>
        <dbReference type="PROSITE" id="PS50830"/>
    </source>
</evidence>
<protein>
    <recommendedName>
        <fullName evidence="4">TNase-like domain-containing protein</fullName>
    </recommendedName>
</protein>
<dbReference type="RefSeq" id="WP_223282758.1">
    <property type="nucleotide sequence ID" value="NZ_BNDS01000015.1"/>
</dbReference>
<evidence type="ECO:0000313" key="6">
    <source>
        <dbReference type="Proteomes" id="UP000637074"/>
    </source>
</evidence>
<sequence>MRKFFINTALLTSAAIIILSNQETEEVQKSTDSVMEMSAADVTDRIPARLVETVDGDTIKVIVMGKIETVRYLLIDTPESKKPGMCVQPYAREAAIRNEQLVKGGQLSLELEQGNTKDSYGRLLAYVFADGQSVQEQLLQEGLARVAYIINPPYKYLQEYQSDERLAREHKRKIWSRARYVTSKGFRGCRM</sequence>
<dbReference type="PROSITE" id="PS50830">
    <property type="entry name" value="TNASE_3"/>
    <property type="match status" value="1"/>
</dbReference>
<evidence type="ECO:0000256" key="3">
    <source>
        <dbReference type="ARBA" id="ARBA00022801"/>
    </source>
</evidence>
<name>A0ABQ3N703_9BACI</name>
<gene>
    <name evidence="5" type="ORF">AM1BK_33590</name>
</gene>
<keyword evidence="1" id="KW-0540">Nuclease</keyword>
<reference evidence="5 6" key="1">
    <citation type="journal article" date="2022" name="Int. J. Syst. Evol. Microbiol.">
        <title>Neobacillus kokaensis sp. nov., isolated from soil.</title>
        <authorList>
            <person name="Yuki K."/>
            <person name="Matsubara H."/>
            <person name="Yamaguchi S."/>
        </authorList>
    </citation>
    <scope>NUCLEOTIDE SEQUENCE [LARGE SCALE GENOMIC DNA]</scope>
    <source>
        <strain evidence="5 6">LOB 377</strain>
    </source>
</reference>
<dbReference type="Pfam" id="PF00565">
    <property type="entry name" value="SNase"/>
    <property type="match status" value="1"/>
</dbReference>
<comment type="caution">
    <text evidence="5">The sequence shown here is derived from an EMBL/GenBank/DDBJ whole genome shotgun (WGS) entry which is preliminary data.</text>
</comment>
<accession>A0ABQ3N703</accession>
<feature type="domain" description="TNase-like" evidence="4">
    <location>
        <begin position="44"/>
        <end position="177"/>
    </location>
</feature>
<dbReference type="Proteomes" id="UP000637074">
    <property type="component" value="Unassembled WGS sequence"/>
</dbReference>
<dbReference type="SMART" id="SM00318">
    <property type="entry name" value="SNc"/>
    <property type="match status" value="1"/>
</dbReference>
<dbReference type="InterPro" id="IPR035437">
    <property type="entry name" value="SNase_OB-fold_sf"/>
</dbReference>
<keyword evidence="6" id="KW-1185">Reference proteome</keyword>
<evidence type="ECO:0000256" key="2">
    <source>
        <dbReference type="ARBA" id="ARBA00022759"/>
    </source>
</evidence>
<evidence type="ECO:0000256" key="1">
    <source>
        <dbReference type="ARBA" id="ARBA00022722"/>
    </source>
</evidence>
<organism evidence="5 6">
    <name type="scientific">Neobacillus kokaensis</name>
    <dbReference type="NCBI Taxonomy" id="2759023"/>
    <lineage>
        <taxon>Bacteria</taxon>
        <taxon>Bacillati</taxon>
        <taxon>Bacillota</taxon>
        <taxon>Bacilli</taxon>
        <taxon>Bacillales</taxon>
        <taxon>Bacillaceae</taxon>
        <taxon>Neobacillus</taxon>
    </lineage>
</organism>
<dbReference type="SUPFAM" id="SSF50199">
    <property type="entry name" value="Staphylococcal nuclease"/>
    <property type="match status" value="1"/>
</dbReference>
<keyword evidence="2" id="KW-0255">Endonuclease</keyword>
<dbReference type="PANTHER" id="PTHR12302">
    <property type="entry name" value="EBNA2 BINDING PROTEIN P100"/>
    <property type="match status" value="1"/>
</dbReference>
<dbReference type="EMBL" id="BNDS01000015">
    <property type="protein sequence ID" value="GHH99816.1"/>
    <property type="molecule type" value="Genomic_DNA"/>
</dbReference>
<dbReference type="Gene3D" id="2.40.50.90">
    <property type="match status" value="1"/>
</dbReference>
<dbReference type="InterPro" id="IPR016071">
    <property type="entry name" value="Staphylococal_nuclease_OB-fold"/>
</dbReference>
<proteinExistence type="predicted"/>